<dbReference type="Pfam" id="PF07992">
    <property type="entry name" value="Pyr_redox_2"/>
    <property type="match status" value="1"/>
</dbReference>
<dbReference type="InterPro" id="IPR041854">
    <property type="entry name" value="BFD-like_2Fe2S-bd_dom_sf"/>
</dbReference>
<dbReference type="Gene3D" id="3.50.50.60">
    <property type="entry name" value="FAD/NAD(P)-binding domain"/>
    <property type="match status" value="1"/>
</dbReference>
<dbReference type="PANTHER" id="PTHR42949:SF3">
    <property type="entry name" value="ANAEROBIC GLYCEROL-3-PHOSPHATE DEHYDROGENASE SUBUNIT B"/>
    <property type="match status" value="1"/>
</dbReference>
<dbReference type="InterPro" id="IPR051691">
    <property type="entry name" value="Metab_Enz_Cyan_OpOx_G3PDH"/>
</dbReference>
<dbReference type="PRINTS" id="PR00469">
    <property type="entry name" value="PNDRDTASEII"/>
</dbReference>
<protein>
    <submittedName>
        <fullName evidence="3">FAD-dependent oxidoreductase</fullName>
    </submittedName>
</protein>
<dbReference type="Proteomes" id="UP000598227">
    <property type="component" value="Unassembled WGS sequence"/>
</dbReference>
<evidence type="ECO:0000256" key="1">
    <source>
        <dbReference type="ARBA" id="ARBA00023002"/>
    </source>
</evidence>
<dbReference type="InterPro" id="IPR036188">
    <property type="entry name" value="FAD/NAD-bd_sf"/>
</dbReference>
<dbReference type="EMBL" id="JACZEP010000005">
    <property type="protein sequence ID" value="MBE1206139.1"/>
    <property type="molecule type" value="Genomic_DNA"/>
</dbReference>
<dbReference type="PANTHER" id="PTHR42949">
    <property type="entry name" value="ANAEROBIC GLYCEROL-3-PHOSPHATE DEHYDROGENASE SUBUNIT B"/>
    <property type="match status" value="1"/>
</dbReference>
<gene>
    <name evidence="3" type="ORF">IHE39_17730</name>
</gene>
<keyword evidence="4" id="KW-1185">Reference proteome</keyword>
<sequence>MMFDRDVIVVGGGPAGIAAAIEAARAGLSVDILEQRPSLGGAIYRQPIEGVAPIRQSRAALNRYAELMSALTAFVVGLRHMSVFLGMDGDGLVLFEDRGAGTVKSLRARAVVIAVGAVETVHPRPGWQLPGVSTAGGLQVMMKETGRPPQRRVLLAGSGPLLVAVAAQMIRLGNPPVAIVEAGDPFGSIRDGLGLLRFPGLLADALSYLLTVVASRTPWQRGTTLMSIERTRSGLEATLKDRNGTMRTMTADRIGLHDGIRANDFGLHPAAIDMPCGPIVIHAGDCREALGAVAAAADGARAGRQVARLLTAASSSTDEIERQLVRERKAQALLAQLFSPVNPPAPLSSLPRDTILCRCEGRTAGDLHSLIGPSDVLSGREVKHNGRFAMGACQGRFCATHVAALMNELRPGHPPVHAKDLIGQRWPLRPTSIAGLTHVASDDIENDQFRKVDANL</sequence>
<organism evidence="3 4">
    <name type="scientific">Aminobacter carboxidus</name>
    <dbReference type="NCBI Taxonomy" id="376165"/>
    <lineage>
        <taxon>Bacteria</taxon>
        <taxon>Pseudomonadati</taxon>
        <taxon>Pseudomonadota</taxon>
        <taxon>Alphaproteobacteria</taxon>
        <taxon>Hyphomicrobiales</taxon>
        <taxon>Phyllobacteriaceae</taxon>
        <taxon>Aminobacter</taxon>
    </lineage>
</organism>
<evidence type="ECO:0000313" key="3">
    <source>
        <dbReference type="EMBL" id="MBE1206139.1"/>
    </source>
</evidence>
<feature type="domain" description="FAD/NAD(P)-binding" evidence="2">
    <location>
        <begin position="6"/>
        <end position="186"/>
    </location>
</feature>
<reference evidence="3 4" key="1">
    <citation type="submission" date="2020-09" db="EMBL/GenBank/DDBJ databases">
        <title>Draft Genome Sequence of Aminobacter carboxidus type strain DSM 1086, a soil Gram-negative carboxydobacterium.</title>
        <authorList>
            <person name="Turrini P."/>
            <person name="Tescari M."/>
            <person name="Artuso I."/>
            <person name="Lugli G.A."/>
            <person name="Frangipani E."/>
            <person name="Ventura M."/>
            <person name="Visca P."/>
        </authorList>
    </citation>
    <scope>NUCLEOTIDE SEQUENCE [LARGE SCALE GENOMIC DNA]</scope>
    <source>
        <strain evidence="3 4">DSM 1086</strain>
    </source>
</reference>
<name>A0ABR9GR33_9HYPH</name>
<evidence type="ECO:0000313" key="4">
    <source>
        <dbReference type="Proteomes" id="UP000598227"/>
    </source>
</evidence>
<keyword evidence="1" id="KW-0560">Oxidoreductase</keyword>
<comment type="caution">
    <text evidence="3">The sequence shown here is derived from an EMBL/GenBank/DDBJ whole genome shotgun (WGS) entry which is preliminary data.</text>
</comment>
<evidence type="ECO:0000259" key="2">
    <source>
        <dbReference type="Pfam" id="PF07992"/>
    </source>
</evidence>
<accession>A0ABR9GR33</accession>
<dbReference type="SUPFAM" id="SSF51905">
    <property type="entry name" value="FAD/NAD(P)-binding domain"/>
    <property type="match status" value="1"/>
</dbReference>
<dbReference type="InterPro" id="IPR023753">
    <property type="entry name" value="FAD/NAD-binding_dom"/>
</dbReference>
<proteinExistence type="predicted"/>
<dbReference type="PRINTS" id="PR00368">
    <property type="entry name" value="FADPNR"/>
</dbReference>
<dbReference type="Gene3D" id="1.10.10.1100">
    <property type="entry name" value="BFD-like [2Fe-2S]-binding domain"/>
    <property type="match status" value="1"/>
</dbReference>